<dbReference type="InterPro" id="IPR000807">
    <property type="entry name" value="ImidazoleglycerolP_deHydtase"/>
</dbReference>
<dbReference type="NCBIfam" id="NF002114">
    <property type="entry name" value="PRK00951.2-4"/>
    <property type="match status" value="1"/>
</dbReference>
<evidence type="ECO:0000313" key="7">
    <source>
        <dbReference type="EMBL" id="CAD6495072.1"/>
    </source>
</evidence>
<evidence type="ECO:0000256" key="5">
    <source>
        <dbReference type="ARBA" id="ARBA00023239"/>
    </source>
</evidence>
<dbReference type="Pfam" id="PF00475">
    <property type="entry name" value="IGPD"/>
    <property type="match status" value="1"/>
</dbReference>
<dbReference type="PANTHER" id="PTHR23133">
    <property type="entry name" value="IMIDAZOLEGLYCEROL-PHOSPHATE DEHYDRATASE HIS7"/>
    <property type="match status" value="1"/>
</dbReference>
<dbReference type="HAMAP" id="MF_00076">
    <property type="entry name" value="HisB"/>
    <property type="match status" value="1"/>
</dbReference>
<dbReference type="GO" id="GO:0004424">
    <property type="term" value="F:imidazoleglycerol-phosphate dehydratase activity"/>
    <property type="evidence" value="ECO:0007669"/>
    <property type="project" value="UniProtKB-UniRule"/>
</dbReference>
<gene>
    <name evidence="6 7" type="primary">hisB</name>
    <name evidence="7" type="ORF">EMLJLAPB_01162</name>
</gene>
<dbReference type="AlphaFoldDB" id="A0A811TF21"/>
<dbReference type="PROSITE" id="PS00954">
    <property type="entry name" value="IGP_DEHYDRATASE_1"/>
    <property type="match status" value="1"/>
</dbReference>
<dbReference type="EMBL" id="CAJHIS010000055">
    <property type="protein sequence ID" value="CAD6495072.1"/>
    <property type="molecule type" value="Genomic_DNA"/>
</dbReference>
<dbReference type="NCBIfam" id="NF002111">
    <property type="entry name" value="PRK00951.2-1"/>
    <property type="match status" value="1"/>
</dbReference>
<dbReference type="Proteomes" id="UP000634805">
    <property type="component" value="Unassembled WGS sequence"/>
</dbReference>
<dbReference type="InterPro" id="IPR020565">
    <property type="entry name" value="ImidazoleglycerP_deHydtase_CS"/>
</dbReference>
<evidence type="ECO:0000256" key="3">
    <source>
        <dbReference type="ARBA" id="ARBA00022605"/>
    </source>
</evidence>
<accession>A0A811TF21</accession>
<dbReference type="InterPro" id="IPR020568">
    <property type="entry name" value="Ribosomal_Su5_D2-typ_SF"/>
</dbReference>
<dbReference type="SUPFAM" id="SSF54211">
    <property type="entry name" value="Ribosomal protein S5 domain 2-like"/>
    <property type="match status" value="2"/>
</dbReference>
<evidence type="ECO:0000313" key="8">
    <source>
        <dbReference type="Proteomes" id="UP000634805"/>
    </source>
</evidence>
<proteinExistence type="inferred from homology"/>
<dbReference type="CDD" id="cd07914">
    <property type="entry name" value="IGPD"/>
    <property type="match status" value="1"/>
</dbReference>
<dbReference type="GO" id="GO:0000105">
    <property type="term" value="P:L-histidine biosynthetic process"/>
    <property type="evidence" value="ECO:0007669"/>
    <property type="project" value="UniProtKB-UniRule"/>
</dbReference>
<evidence type="ECO:0000256" key="1">
    <source>
        <dbReference type="ARBA" id="ARBA00005047"/>
    </source>
</evidence>
<protein>
    <recommendedName>
        <fullName evidence="2 6">Imidazoleglycerol-phosphate dehydratase</fullName>
        <shortName evidence="6">IGPD</shortName>
        <ecNumber evidence="6">4.2.1.19</ecNumber>
    </recommendedName>
</protein>
<dbReference type="PROSITE" id="PS00955">
    <property type="entry name" value="IGP_DEHYDRATASE_2"/>
    <property type="match status" value="1"/>
</dbReference>
<comment type="pathway">
    <text evidence="1 6">Amino-acid biosynthesis; L-histidine biosynthesis; L-histidine from 5-phospho-alpha-D-ribose 1-diphosphate: step 6/9.</text>
</comment>
<dbReference type="InterPro" id="IPR038494">
    <property type="entry name" value="IGPD_sf"/>
</dbReference>
<reference evidence="7" key="1">
    <citation type="submission" date="2020-10" db="EMBL/GenBank/DDBJ databases">
        <authorList>
            <person name="Hahn C.J."/>
            <person name="Laso-Perez R."/>
            <person name="Vulcano F."/>
            <person name="Vaziourakis K.-M."/>
            <person name="Stokke R."/>
            <person name="Steen I.H."/>
            <person name="Teske A."/>
            <person name="Boetius A."/>
            <person name="Liebeke M."/>
            <person name="Amann R."/>
            <person name="Knittel K."/>
        </authorList>
    </citation>
    <scope>NUCLEOTIDE SEQUENCE</scope>
    <source>
        <strain evidence="7">Gfbio:e3339647-f889-4370-9287-4fb5cb688e4c:AG392D22_GoMArc1</strain>
    </source>
</reference>
<dbReference type="GO" id="GO:0005737">
    <property type="term" value="C:cytoplasm"/>
    <property type="evidence" value="ECO:0007669"/>
    <property type="project" value="UniProtKB-SubCell"/>
</dbReference>
<dbReference type="UniPathway" id="UPA00031">
    <property type="reaction ID" value="UER00011"/>
</dbReference>
<evidence type="ECO:0000256" key="6">
    <source>
        <dbReference type="HAMAP-Rule" id="MF_00076"/>
    </source>
</evidence>
<evidence type="ECO:0000256" key="2">
    <source>
        <dbReference type="ARBA" id="ARBA00016664"/>
    </source>
</evidence>
<keyword evidence="4 6" id="KW-0368">Histidine biosynthesis</keyword>
<dbReference type="FunFam" id="3.30.230.40:FF:000001">
    <property type="entry name" value="Imidazoleglycerol-phosphate dehydratase HisB"/>
    <property type="match status" value="1"/>
</dbReference>
<comment type="caution">
    <text evidence="7">The sequence shown here is derived from an EMBL/GenBank/DDBJ whole genome shotgun (WGS) entry which is preliminary data.</text>
</comment>
<comment type="similarity">
    <text evidence="6">Belongs to the imidazoleglycerol-phosphate dehydratase family.</text>
</comment>
<dbReference type="PANTHER" id="PTHR23133:SF2">
    <property type="entry name" value="IMIDAZOLEGLYCEROL-PHOSPHATE DEHYDRATASE"/>
    <property type="match status" value="1"/>
</dbReference>
<dbReference type="Gene3D" id="3.30.230.40">
    <property type="entry name" value="Imidazole glycerol phosphate dehydratase, domain 1"/>
    <property type="match status" value="2"/>
</dbReference>
<keyword evidence="3 6" id="KW-0028">Amino-acid biosynthesis</keyword>
<keyword evidence="5 6" id="KW-0456">Lyase</keyword>
<comment type="catalytic activity">
    <reaction evidence="6">
        <text>D-erythro-1-(imidazol-4-yl)glycerol 3-phosphate = 3-(imidazol-4-yl)-2-oxopropyl phosphate + H2O</text>
        <dbReference type="Rhea" id="RHEA:11040"/>
        <dbReference type="ChEBI" id="CHEBI:15377"/>
        <dbReference type="ChEBI" id="CHEBI:57766"/>
        <dbReference type="ChEBI" id="CHEBI:58278"/>
        <dbReference type="EC" id="4.2.1.19"/>
    </reaction>
</comment>
<sequence length="176" mass="18871">MVYFSLDGNGTADVATGIGFFDHILTSFATHGRFDLTVKASGDLEVDEHHTIEDVGIVLGSVIAKSFGNKKGIARFGEARIPMDEAIASAAIDVSGRSFLVYSSAFKTSFVGSMNTQMVEHFFLSLVSHAEITLHIEAMGDNDHHICEALFKAFGVALRRSCVIEGTSLPSTKGVL</sequence>
<evidence type="ECO:0000256" key="4">
    <source>
        <dbReference type="ARBA" id="ARBA00023102"/>
    </source>
</evidence>
<dbReference type="FunFam" id="3.30.230.40:FF:000003">
    <property type="entry name" value="Imidazoleglycerol-phosphate dehydratase HisB"/>
    <property type="match status" value="1"/>
</dbReference>
<name>A0A811TF21_9EURY</name>
<comment type="subcellular location">
    <subcellularLocation>
        <location evidence="6">Cytoplasm</location>
    </subcellularLocation>
</comment>
<dbReference type="EC" id="4.2.1.19" evidence="6"/>
<keyword evidence="6" id="KW-0963">Cytoplasm</keyword>
<organism evidence="7 8">
    <name type="scientific">Candidatus Argoarchaeum ethanivorans</name>
    <dbReference type="NCBI Taxonomy" id="2608793"/>
    <lineage>
        <taxon>Archaea</taxon>
        <taxon>Methanobacteriati</taxon>
        <taxon>Methanobacteriota</taxon>
        <taxon>Stenosarchaea group</taxon>
        <taxon>Methanomicrobia</taxon>
        <taxon>Methanosarcinales</taxon>
        <taxon>Methanosarcinales incertae sedis</taxon>
        <taxon>GOM Arc I cluster</taxon>
        <taxon>Candidatus Argoarchaeum</taxon>
    </lineage>
</organism>